<name>A0A149Q1H8_9BURK</name>
<gene>
    <name evidence="1" type="ORF">CI15_00315</name>
</gene>
<reference evidence="1 2" key="1">
    <citation type="journal article" date="2015" name="Int. J. Syst. Evol. Microbiol.">
        <title>Burkholderia monticola sp. nov., isolated from mountain soil.</title>
        <authorList>
            <person name="Baek I."/>
            <person name="Seo B."/>
            <person name="Lee I."/>
            <person name="Yi H."/>
            <person name="Chun J."/>
        </authorList>
    </citation>
    <scope>NUCLEOTIDE SEQUENCE [LARGE SCALE GENOMIC DNA]</scope>
    <source>
        <strain evidence="1 2">JC2948</strain>
    </source>
</reference>
<dbReference type="STRING" id="1399968.CI15_00315"/>
<dbReference type="AlphaFoldDB" id="A0A149Q1H8"/>
<proteinExistence type="predicted"/>
<comment type="caution">
    <text evidence="1">The sequence shown here is derived from an EMBL/GenBank/DDBJ whole genome shotgun (WGS) entry which is preliminary data.</text>
</comment>
<accession>A0A149Q1H8</accession>
<dbReference type="EMBL" id="LRBG01000001">
    <property type="protein sequence ID" value="KXU91077.1"/>
    <property type="molecule type" value="Genomic_DNA"/>
</dbReference>
<evidence type="ECO:0000313" key="2">
    <source>
        <dbReference type="Proteomes" id="UP000075613"/>
    </source>
</evidence>
<dbReference type="Proteomes" id="UP000075613">
    <property type="component" value="Unassembled WGS sequence"/>
</dbReference>
<keyword evidence="2" id="KW-1185">Reference proteome</keyword>
<protein>
    <recommendedName>
        <fullName evidence="3">DUF2971 domain-containing protein</fullName>
    </recommendedName>
</protein>
<evidence type="ECO:0000313" key="1">
    <source>
        <dbReference type="EMBL" id="KXU91077.1"/>
    </source>
</evidence>
<evidence type="ECO:0008006" key="3">
    <source>
        <dbReference type="Google" id="ProtNLM"/>
    </source>
</evidence>
<organism evidence="1 2">
    <name type="scientific">Paraburkholderia monticola</name>
    <dbReference type="NCBI Taxonomy" id="1399968"/>
    <lineage>
        <taxon>Bacteria</taxon>
        <taxon>Pseudomonadati</taxon>
        <taxon>Pseudomonadota</taxon>
        <taxon>Betaproteobacteria</taxon>
        <taxon>Burkholderiales</taxon>
        <taxon>Burkholderiaceae</taxon>
        <taxon>Paraburkholderia</taxon>
    </lineage>
</organism>
<sequence length="199" mass="22433">MIYLLQNKAITLLNPATWDDTNDSYSLSVYKEKRKLKSLLALCFTETAETYHHWHVFAGGNGGACIEFNRERLLAAFDEYIGVRHQKVEYRTLVKIGGGSVTVNELPFVKRAGFVDEKEFRVIWEDSVDELNAVDISIPLNAIDAIYLNPWLAPALVDATKATLKSIPGCNSLRIFRSTLVGNKRWKEAVSNAVDKRPD</sequence>